<comment type="caution">
    <text evidence="1">The sequence shown here is derived from an EMBL/GenBank/DDBJ whole genome shotgun (WGS) entry which is preliminary data.</text>
</comment>
<dbReference type="Proteomes" id="UP001162992">
    <property type="component" value="Chromosome 9"/>
</dbReference>
<sequence>MAMAMAMRGVMVLVGMVVMAIMSQKIRAQFPIPARYDGFVYTQRSLPNPVLLEAFFDPLCPDSRDAWPVIKKLVEYYGTDLELILHTFPLPYHHNSFFSARALHIVNRLNASLTYPLLELIFENQEIFSNSFTLQETPASVIDRLISLAARTYGQHLESGFESGFNDPSTDQATRISFKYACSRAVTGTPMFFVNGVNVQGADQGWSYSDWRNLLDPIVNDNGNETAKF</sequence>
<keyword evidence="2" id="KW-1185">Reference proteome</keyword>
<organism evidence="1 2">
    <name type="scientific">Diphasiastrum complanatum</name>
    <name type="common">Issler's clubmoss</name>
    <name type="synonym">Lycopodium complanatum</name>
    <dbReference type="NCBI Taxonomy" id="34168"/>
    <lineage>
        <taxon>Eukaryota</taxon>
        <taxon>Viridiplantae</taxon>
        <taxon>Streptophyta</taxon>
        <taxon>Embryophyta</taxon>
        <taxon>Tracheophyta</taxon>
        <taxon>Lycopodiopsida</taxon>
        <taxon>Lycopodiales</taxon>
        <taxon>Lycopodiaceae</taxon>
        <taxon>Lycopodioideae</taxon>
        <taxon>Diphasiastrum</taxon>
    </lineage>
</organism>
<protein>
    <submittedName>
        <fullName evidence="1">Uncharacterized protein</fullName>
    </submittedName>
</protein>
<proteinExistence type="predicted"/>
<evidence type="ECO:0000313" key="2">
    <source>
        <dbReference type="Proteomes" id="UP001162992"/>
    </source>
</evidence>
<evidence type="ECO:0000313" key="1">
    <source>
        <dbReference type="EMBL" id="KAJ7544314.1"/>
    </source>
</evidence>
<reference evidence="2" key="1">
    <citation type="journal article" date="2024" name="Proc. Natl. Acad. Sci. U.S.A.">
        <title>Extraordinary preservation of gene collinearity over three hundred million years revealed in homosporous lycophytes.</title>
        <authorList>
            <person name="Li C."/>
            <person name="Wickell D."/>
            <person name="Kuo L.Y."/>
            <person name="Chen X."/>
            <person name="Nie B."/>
            <person name="Liao X."/>
            <person name="Peng D."/>
            <person name="Ji J."/>
            <person name="Jenkins J."/>
            <person name="Williams M."/>
            <person name="Shu S."/>
            <person name="Plott C."/>
            <person name="Barry K."/>
            <person name="Rajasekar S."/>
            <person name="Grimwood J."/>
            <person name="Han X."/>
            <person name="Sun S."/>
            <person name="Hou Z."/>
            <person name="He W."/>
            <person name="Dai G."/>
            <person name="Sun C."/>
            <person name="Schmutz J."/>
            <person name="Leebens-Mack J.H."/>
            <person name="Li F.W."/>
            <person name="Wang L."/>
        </authorList>
    </citation>
    <scope>NUCLEOTIDE SEQUENCE [LARGE SCALE GENOMIC DNA]</scope>
    <source>
        <strain evidence="2">cv. PW_Plant_1</strain>
    </source>
</reference>
<dbReference type="EMBL" id="CM055100">
    <property type="protein sequence ID" value="KAJ7544314.1"/>
    <property type="molecule type" value="Genomic_DNA"/>
</dbReference>
<name>A0ACC2CQZ8_DIPCM</name>
<gene>
    <name evidence="1" type="ORF">O6H91_09G073700</name>
</gene>
<accession>A0ACC2CQZ8</accession>